<keyword evidence="2" id="KW-1185">Reference proteome</keyword>
<protein>
    <submittedName>
        <fullName evidence="1">Uncharacterized protein</fullName>
    </submittedName>
</protein>
<sequence>MMGTVTLERAVGNLFTVTIEPMQPGMQRTHNCIGYSYGLGFAARVAAGYGFRLIDREVERIGCGGEAP</sequence>
<dbReference type="EMBL" id="SWKR01000002">
    <property type="protein sequence ID" value="TKD52055.1"/>
    <property type="molecule type" value="Genomic_DNA"/>
</dbReference>
<reference evidence="1 2" key="1">
    <citation type="submission" date="2019-04" db="EMBL/GenBank/DDBJ databases">
        <authorList>
            <person name="Yang Y."/>
            <person name="Wei D."/>
        </authorList>
    </citation>
    <scope>NUCLEOTIDE SEQUENCE [LARGE SCALE GENOMIC DNA]</scope>
    <source>
        <strain evidence="1 2">L-1-4w-11</strain>
    </source>
</reference>
<evidence type="ECO:0000313" key="1">
    <source>
        <dbReference type="EMBL" id="TKD52055.1"/>
    </source>
</evidence>
<dbReference type="AlphaFoldDB" id="A0A4U1L6W1"/>
<evidence type="ECO:0000313" key="2">
    <source>
        <dbReference type="Proteomes" id="UP000309138"/>
    </source>
</evidence>
<organism evidence="1 2">
    <name type="scientific">Sphingomonas baiyangensis</name>
    <dbReference type="NCBI Taxonomy" id="2572576"/>
    <lineage>
        <taxon>Bacteria</taxon>
        <taxon>Pseudomonadati</taxon>
        <taxon>Pseudomonadota</taxon>
        <taxon>Alphaproteobacteria</taxon>
        <taxon>Sphingomonadales</taxon>
        <taxon>Sphingomonadaceae</taxon>
        <taxon>Sphingomonas</taxon>
    </lineage>
</organism>
<dbReference type="Proteomes" id="UP000309138">
    <property type="component" value="Unassembled WGS sequence"/>
</dbReference>
<accession>A0A4U1L6W1</accession>
<gene>
    <name evidence="1" type="ORF">FBR43_15925</name>
</gene>
<comment type="caution">
    <text evidence="1">The sequence shown here is derived from an EMBL/GenBank/DDBJ whole genome shotgun (WGS) entry which is preliminary data.</text>
</comment>
<proteinExistence type="predicted"/>
<name>A0A4U1L6W1_9SPHN</name>